<evidence type="ECO:0000313" key="2">
    <source>
        <dbReference type="Proteomes" id="UP001635817"/>
    </source>
</evidence>
<evidence type="ECO:0000313" key="1">
    <source>
        <dbReference type="EMBL" id="MFN6554161.1"/>
    </source>
</evidence>
<keyword evidence="2" id="KW-1185">Reference proteome</keyword>
<comment type="caution">
    <text evidence="1">The sequence shown here is derived from an EMBL/GenBank/DDBJ whole genome shotgun (WGS) entry which is preliminary data.</text>
</comment>
<sequence>MDHVKPAEYDMVRLRRPLPDHGLAAGAQGTVVMDHTKYAGPDLPPAYEVEFTDGEGSTEAVVTVPEEYLEVIQRPRP</sequence>
<dbReference type="RefSeq" id="WP_409552301.1">
    <property type="nucleotide sequence ID" value="NZ_JBKBDE010000011.1"/>
</dbReference>
<dbReference type="InterPro" id="IPR032568">
    <property type="entry name" value="DUF4926"/>
</dbReference>
<dbReference type="EMBL" id="JBKBDE010000011">
    <property type="protein sequence ID" value="MFN6554161.1"/>
    <property type="molecule type" value="Genomic_DNA"/>
</dbReference>
<name>A0ABW9M1K3_9MYCO</name>
<protein>
    <submittedName>
        <fullName evidence="1">DUF4926 domain-containing protein</fullName>
    </submittedName>
</protein>
<reference evidence="1 2" key="1">
    <citation type="submission" date="2024-12" db="EMBL/GenBank/DDBJ databases">
        <title>The coexistence of Mycolicibacterium septicum and Mycolicibacterium nivoides in clinical samples.</title>
        <authorList>
            <person name="Wang C."/>
            <person name="Feng Y."/>
            <person name="Zong Z."/>
        </authorList>
    </citation>
    <scope>NUCLEOTIDE SEQUENCE [LARGE SCALE GENOMIC DNA]</scope>
    <source>
        <strain evidence="1 2">120310</strain>
    </source>
</reference>
<gene>
    <name evidence="1" type="ORF">ACK4CP_27475</name>
</gene>
<dbReference type="Pfam" id="PF16277">
    <property type="entry name" value="DUF4926"/>
    <property type="match status" value="1"/>
</dbReference>
<organism evidence="1 2">
    <name type="scientific">Mycolicibacterium septicum</name>
    <dbReference type="NCBI Taxonomy" id="98668"/>
    <lineage>
        <taxon>Bacteria</taxon>
        <taxon>Bacillati</taxon>
        <taxon>Actinomycetota</taxon>
        <taxon>Actinomycetes</taxon>
        <taxon>Mycobacteriales</taxon>
        <taxon>Mycobacteriaceae</taxon>
        <taxon>Mycolicibacterium</taxon>
    </lineage>
</organism>
<accession>A0ABW9M1K3</accession>
<dbReference type="Proteomes" id="UP001635817">
    <property type="component" value="Unassembled WGS sequence"/>
</dbReference>
<proteinExistence type="predicted"/>